<dbReference type="GO" id="GO:0005524">
    <property type="term" value="F:ATP binding"/>
    <property type="evidence" value="ECO:0007669"/>
    <property type="project" value="UniProtKB-KW"/>
</dbReference>
<dbReference type="PANTHER" id="PTHR12169:SF6">
    <property type="entry name" value="AFG1-LIKE ATPASE"/>
    <property type="match status" value="1"/>
</dbReference>
<proteinExistence type="inferred from homology"/>
<dbReference type="EMBL" id="SPOF01000024">
    <property type="protein sequence ID" value="TIB11358.1"/>
    <property type="molecule type" value="Genomic_DNA"/>
</dbReference>
<evidence type="ECO:0000313" key="6">
    <source>
        <dbReference type="Proteomes" id="UP000306954"/>
    </source>
</evidence>
<feature type="region of interest" description="Disordered" evidence="4">
    <location>
        <begin position="19"/>
        <end position="45"/>
    </location>
</feature>
<comment type="caution">
    <text evidence="5">The sequence shown here is derived from an EMBL/GenBank/DDBJ whole genome shotgun (WGS) entry which is preliminary data.</text>
</comment>
<keyword evidence="3" id="KW-0067">ATP-binding</keyword>
<dbReference type="Pfam" id="PF03969">
    <property type="entry name" value="AFG1_ATPase"/>
    <property type="match status" value="1"/>
</dbReference>
<evidence type="ECO:0000256" key="4">
    <source>
        <dbReference type="SAM" id="MobiDB-lite"/>
    </source>
</evidence>
<dbReference type="InterPro" id="IPR027417">
    <property type="entry name" value="P-loop_NTPase"/>
</dbReference>
<evidence type="ECO:0000313" key="5">
    <source>
        <dbReference type="EMBL" id="TIB11358.1"/>
    </source>
</evidence>
<dbReference type="Gene3D" id="3.40.50.300">
    <property type="entry name" value="P-loop containing nucleotide triphosphate hydrolases"/>
    <property type="match status" value="1"/>
</dbReference>
<accession>A0A4T0I3M2</accession>
<gene>
    <name evidence="5" type="ORF">E3P90_02475</name>
</gene>
<organism evidence="5 6">
    <name type="scientific">Wallemia ichthyophaga</name>
    <dbReference type="NCBI Taxonomy" id="245174"/>
    <lineage>
        <taxon>Eukaryota</taxon>
        <taxon>Fungi</taxon>
        <taxon>Dikarya</taxon>
        <taxon>Basidiomycota</taxon>
        <taxon>Wallemiomycotina</taxon>
        <taxon>Wallemiomycetes</taxon>
        <taxon>Wallemiales</taxon>
        <taxon>Wallemiaceae</taxon>
        <taxon>Wallemia</taxon>
    </lineage>
</organism>
<comment type="similarity">
    <text evidence="1">Belongs to the AFG1 ATPase family.</text>
</comment>
<dbReference type="OrthoDB" id="548867at2759"/>
<evidence type="ECO:0000256" key="3">
    <source>
        <dbReference type="ARBA" id="ARBA00022840"/>
    </source>
</evidence>
<dbReference type="Proteomes" id="UP000306954">
    <property type="component" value="Unassembled WGS sequence"/>
</dbReference>
<sequence length="478" mass="52939">MGRISGRVFYSTHTTLSAEETEDGYAGEEGSRGGNTPHTASSTNTPIEKYKDLVKTGVLNADSHQSRVIARLNDLHCELTTYNPSALFALDSRISASTAPLPWWKRVIGGKSQALLDSERAQAIEDKRSRIPHGLYLYGDVGTGKSMLMDLFHNTVPSHLRDRAQRWHFHAFMQSVHKRIHVARVAGSSDPLADVIELLAQECTVLSFDEFQVVDIVDAMILRRLFDGLIDRGVVAVMTSNRHPDELYANGIQRDSFLPCISLLKTAFDVVSLNSGTDYRKLPRASTKVYFSPIDSANRTEFEKMWEATADATPDVIHNRELHVWGRPLRIPLSSSDGNVARFSFSQLCGMPLSAADYLEIVATFNTIFVDDIPQLSLNVKDQARRFITFIDAAYESKARLLLLSQVPIEAIFADESSNAGEITDVMRSAMDDLGLNADTVGASSMFTGQEEVFAFARAVSRLSEMSSRQYAELSSGV</sequence>
<keyword evidence="2" id="KW-0547">Nucleotide-binding</keyword>
<protein>
    <recommendedName>
        <fullName evidence="7">Lactation elevated protein 1</fullName>
    </recommendedName>
</protein>
<dbReference type="SUPFAM" id="SSF52540">
    <property type="entry name" value="P-loop containing nucleoside triphosphate hydrolases"/>
    <property type="match status" value="1"/>
</dbReference>
<dbReference type="AlphaFoldDB" id="A0A4T0I3M2"/>
<dbReference type="GO" id="GO:0006515">
    <property type="term" value="P:protein quality control for misfolded or incompletely synthesized proteins"/>
    <property type="evidence" value="ECO:0007669"/>
    <property type="project" value="TreeGrafter"/>
</dbReference>
<name>A0A4T0I3M2_WALIC</name>
<evidence type="ECO:0008006" key="7">
    <source>
        <dbReference type="Google" id="ProtNLM"/>
    </source>
</evidence>
<reference evidence="5 6" key="1">
    <citation type="submission" date="2019-03" db="EMBL/GenBank/DDBJ databases">
        <title>Sequencing 23 genomes of Wallemia ichthyophaga.</title>
        <authorList>
            <person name="Gostincar C."/>
        </authorList>
    </citation>
    <scope>NUCLEOTIDE SEQUENCE [LARGE SCALE GENOMIC DNA]</scope>
    <source>
        <strain evidence="5 6">EXF-8621</strain>
    </source>
</reference>
<feature type="compositionally biased region" description="Polar residues" evidence="4">
    <location>
        <begin position="34"/>
        <end position="45"/>
    </location>
</feature>
<evidence type="ECO:0000256" key="1">
    <source>
        <dbReference type="ARBA" id="ARBA00010322"/>
    </source>
</evidence>
<dbReference type="PANTHER" id="PTHR12169">
    <property type="entry name" value="ATPASE N2B"/>
    <property type="match status" value="1"/>
</dbReference>
<dbReference type="InterPro" id="IPR005654">
    <property type="entry name" value="ATPase_AFG1-like"/>
</dbReference>
<dbReference type="NCBIfam" id="NF040713">
    <property type="entry name" value="ZapE"/>
    <property type="match status" value="1"/>
</dbReference>
<dbReference type="GO" id="GO:0005739">
    <property type="term" value="C:mitochondrion"/>
    <property type="evidence" value="ECO:0007669"/>
    <property type="project" value="TreeGrafter"/>
</dbReference>
<dbReference type="GO" id="GO:0016887">
    <property type="term" value="F:ATP hydrolysis activity"/>
    <property type="evidence" value="ECO:0007669"/>
    <property type="project" value="InterPro"/>
</dbReference>
<evidence type="ECO:0000256" key="2">
    <source>
        <dbReference type="ARBA" id="ARBA00022741"/>
    </source>
</evidence>